<gene>
    <name evidence="3" type="ORF">ENL41_01605</name>
</gene>
<name>A0A7C5I4H4_UNCW3</name>
<feature type="non-terminal residue" evidence="3">
    <location>
        <position position="1"/>
    </location>
</feature>
<evidence type="ECO:0000256" key="1">
    <source>
        <dbReference type="ARBA" id="ARBA00022679"/>
    </source>
</evidence>
<dbReference type="EMBL" id="DRTV01000120">
    <property type="protein sequence ID" value="HHF58102.1"/>
    <property type="molecule type" value="Genomic_DNA"/>
</dbReference>
<evidence type="ECO:0000313" key="3">
    <source>
        <dbReference type="EMBL" id="HHF58102.1"/>
    </source>
</evidence>
<dbReference type="AlphaFoldDB" id="A0A7C5I4H4"/>
<dbReference type="Pfam" id="PF13439">
    <property type="entry name" value="Glyco_transf_4"/>
    <property type="match status" value="1"/>
</dbReference>
<sequence length="364" mass="42672">KRDESFLRELPEDLVIFRPKALEPSTFFKNTEFLEEKGKRPFRYFLWPDSRILWLINALPQIGKIIKNFKPHGMVVQAPPFSSLLLGLLASKLYKIPYILDMWDPWSDDLYGMYPTFWQKNLTDKTEEALMKEARGIIVVTYPMKYRLLHKYPFLESHKIEVITFGYEEDEMKDIGEIDYNPPLKILYLGSLFGIHKDPQVFLEAFHEFIKKGNRNVKLILVGTKSKRILELASGIPKENIELIPYIPHGEIPKFIRSSHLLWLLTTPGPGYDLIMPSKLFEYLGARRPILATVPPGWVQDFLKRINAFVCDPVNKSEILDTLYRIWNSFENKKLPLPPQEIRAFYSYENLSERYAAFLKEHLS</sequence>
<reference evidence="3" key="1">
    <citation type="journal article" date="2020" name="mSystems">
        <title>Genome- and Community-Level Interaction Insights into Carbon Utilization and Element Cycling Functions of Hydrothermarchaeota in Hydrothermal Sediment.</title>
        <authorList>
            <person name="Zhou Z."/>
            <person name="Liu Y."/>
            <person name="Xu W."/>
            <person name="Pan J."/>
            <person name="Luo Z.H."/>
            <person name="Li M."/>
        </authorList>
    </citation>
    <scope>NUCLEOTIDE SEQUENCE [LARGE SCALE GENOMIC DNA]</scope>
    <source>
        <strain evidence="3">HyVt-94</strain>
    </source>
</reference>
<proteinExistence type="predicted"/>
<dbReference type="InterPro" id="IPR028098">
    <property type="entry name" value="Glyco_trans_4-like_N"/>
</dbReference>
<dbReference type="GO" id="GO:0016757">
    <property type="term" value="F:glycosyltransferase activity"/>
    <property type="evidence" value="ECO:0007669"/>
    <property type="project" value="TreeGrafter"/>
</dbReference>
<accession>A0A7C5I4H4</accession>
<keyword evidence="1" id="KW-0808">Transferase</keyword>
<dbReference type="PANTHER" id="PTHR46401">
    <property type="entry name" value="GLYCOSYLTRANSFERASE WBBK-RELATED"/>
    <property type="match status" value="1"/>
</dbReference>
<feature type="domain" description="Glycosyltransferase subfamily 4-like N-terminal" evidence="2">
    <location>
        <begin position="35"/>
        <end position="166"/>
    </location>
</feature>
<dbReference type="Proteomes" id="UP000886014">
    <property type="component" value="Unassembled WGS sequence"/>
</dbReference>
<dbReference type="SUPFAM" id="SSF53756">
    <property type="entry name" value="UDP-Glycosyltransferase/glycogen phosphorylase"/>
    <property type="match status" value="1"/>
</dbReference>
<dbReference type="PANTHER" id="PTHR46401:SF2">
    <property type="entry name" value="GLYCOSYLTRANSFERASE WBBK-RELATED"/>
    <property type="match status" value="1"/>
</dbReference>
<dbReference type="GO" id="GO:0009103">
    <property type="term" value="P:lipopolysaccharide biosynthetic process"/>
    <property type="evidence" value="ECO:0007669"/>
    <property type="project" value="TreeGrafter"/>
</dbReference>
<evidence type="ECO:0000259" key="2">
    <source>
        <dbReference type="Pfam" id="PF13439"/>
    </source>
</evidence>
<organism evidence="3">
    <name type="scientific">candidate division WOR-3 bacterium</name>
    <dbReference type="NCBI Taxonomy" id="2052148"/>
    <lineage>
        <taxon>Bacteria</taxon>
        <taxon>Bacteria division WOR-3</taxon>
    </lineage>
</organism>
<dbReference type="Gene3D" id="3.40.50.2000">
    <property type="entry name" value="Glycogen Phosphorylase B"/>
    <property type="match status" value="2"/>
</dbReference>
<dbReference type="Pfam" id="PF13692">
    <property type="entry name" value="Glyco_trans_1_4"/>
    <property type="match status" value="1"/>
</dbReference>
<comment type="caution">
    <text evidence="3">The sequence shown here is derived from an EMBL/GenBank/DDBJ whole genome shotgun (WGS) entry which is preliminary data.</text>
</comment>
<protein>
    <submittedName>
        <fullName evidence="3">Glycosyltransferase</fullName>
    </submittedName>
</protein>